<dbReference type="InterPro" id="IPR009057">
    <property type="entry name" value="Homeodomain-like_sf"/>
</dbReference>
<feature type="domain" description="Myb-like" evidence="3">
    <location>
        <begin position="80"/>
        <end position="126"/>
    </location>
</feature>
<dbReference type="GO" id="GO:0000981">
    <property type="term" value="F:DNA-binding transcription factor activity, RNA polymerase II-specific"/>
    <property type="evidence" value="ECO:0007669"/>
    <property type="project" value="TreeGrafter"/>
</dbReference>
<evidence type="ECO:0000259" key="3">
    <source>
        <dbReference type="PROSITE" id="PS50090"/>
    </source>
</evidence>
<dbReference type="GO" id="GO:0005634">
    <property type="term" value="C:nucleus"/>
    <property type="evidence" value="ECO:0007669"/>
    <property type="project" value="TreeGrafter"/>
</dbReference>
<name>A0A833SYJ0_PHYIN</name>
<protein>
    <submittedName>
        <fullName evidence="5">Myb-like DNA-binding domain</fullName>
    </submittedName>
</protein>
<dbReference type="GO" id="GO:0000978">
    <property type="term" value="F:RNA polymerase II cis-regulatory region sequence-specific DNA binding"/>
    <property type="evidence" value="ECO:0007669"/>
    <property type="project" value="TreeGrafter"/>
</dbReference>
<dbReference type="Gene3D" id="1.10.10.60">
    <property type="entry name" value="Homeodomain-like"/>
    <property type="match status" value="3"/>
</dbReference>
<accession>A0A833SYJ0</accession>
<dbReference type="PANTHER" id="PTHR45614:SF274">
    <property type="entry name" value="MYB-LIKE DNA-BINDING PROTEIN"/>
    <property type="match status" value="1"/>
</dbReference>
<dbReference type="AlphaFoldDB" id="A0A833SYJ0"/>
<dbReference type="PROSITE" id="PS51294">
    <property type="entry name" value="HTH_MYB"/>
    <property type="match status" value="3"/>
</dbReference>
<dbReference type="SUPFAM" id="SSF46689">
    <property type="entry name" value="Homeodomain-like"/>
    <property type="match status" value="2"/>
</dbReference>
<dbReference type="Proteomes" id="UP000602510">
    <property type="component" value="Unassembled WGS sequence"/>
</dbReference>
<dbReference type="Pfam" id="PF00249">
    <property type="entry name" value="Myb_DNA-binding"/>
    <property type="match status" value="1"/>
</dbReference>
<evidence type="ECO:0000256" key="2">
    <source>
        <dbReference type="ARBA" id="ARBA00023125"/>
    </source>
</evidence>
<gene>
    <name evidence="5" type="ORF">GN244_ATG07038</name>
    <name evidence="6" type="ORF">GN958_ATG01579</name>
</gene>
<keyword evidence="1" id="KW-0677">Repeat</keyword>
<dbReference type="InterPro" id="IPR017930">
    <property type="entry name" value="Myb_dom"/>
</dbReference>
<dbReference type="PANTHER" id="PTHR45614">
    <property type="entry name" value="MYB PROTEIN-RELATED"/>
    <property type="match status" value="1"/>
</dbReference>
<dbReference type="Pfam" id="PF13921">
    <property type="entry name" value="Myb_DNA-bind_6"/>
    <property type="match status" value="1"/>
</dbReference>
<evidence type="ECO:0000313" key="5">
    <source>
        <dbReference type="EMBL" id="KAF4040688.1"/>
    </source>
</evidence>
<sequence length="491" mass="54001">MMELRCSPYQRKKSSRKAKATAIRGDGLKWTSEEDSLLRDGVCTFGGKKWKAIAERLAARSPEECLKRWNKLQGLDCVVKRPWSQEEDAQMFQLVKEYGASKWAVIASYLKGRNGKQCRERWHNQLNPSIKKTPWTDEENTVIMNMQAQFGNCWAKITAQLPGRTDNAVKNHWHSSLKALANRVREGRGTGKRNKKKKSCKTKATRSAKKELASVFPLNADLPVCVEEDTALLAVPDCAVEDAAVITSPVVSKETLAADYLTPVPDCLDTLVIPDTDIGSLSPDTVSSVDNLDMYTYAQSYQDGVLRAQAVIESVLDPMGMGDYSTDNFYPPCLPASDTIGDWLSSDDELFCPTNNTLMSADPTSPAQPPFGLDELLYDSLHEVCGSGALDATAGLESSGLVLSAPLGEVARVYKRSTVVTEWGTCVTYATSGCTPAYVAPNLPPTDWADDNMLRPQQEPMFDCSFDGVKNEISGYTQKISVLSSLFDVEL</sequence>
<dbReference type="PROSITE" id="PS50090">
    <property type="entry name" value="MYB_LIKE"/>
    <property type="match status" value="3"/>
</dbReference>
<dbReference type="CDD" id="cd00167">
    <property type="entry name" value="SANT"/>
    <property type="match status" value="3"/>
</dbReference>
<feature type="domain" description="HTH myb-type" evidence="4">
    <location>
        <begin position="78"/>
        <end position="130"/>
    </location>
</feature>
<dbReference type="InterPro" id="IPR001005">
    <property type="entry name" value="SANT/Myb"/>
</dbReference>
<proteinExistence type="predicted"/>
<dbReference type="EMBL" id="JAACNO010000183">
    <property type="protein sequence ID" value="KAF4149268.1"/>
    <property type="molecule type" value="Genomic_DNA"/>
</dbReference>
<dbReference type="EMBL" id="WSZM01000136">
    <property type="protein sequence ID" value="KAF4040688.1"/>
    <property type="molecule type" value="Genomic_DNA"/>
</dbReference>
<dbReference type="FunFam" id="1.10.10.60:FF:000010">
    <property type="entry name" value="Transcriptional activator Myb isoform A"/>
    <property type="match status" value="1"/>
</dbReference>
<dbReference type="InterPro" id="IPR050560">
    <property type="entry name" value="MYB_TF"/>
</dbReference>
<feature type="domain" description="HTH myb-type" evidence="4">
    <location>
        <begin position="29"/>
        <end position="77"/>
    </location>
</feature>
<reference evidence="5" key="1">
    <citation type="submission" date="2020-04" db="EMBL/GenBank/DDBJ databases">
        <title>Hybrid Assembly of Korean Phytophthora infestans isolates.</title>
        <authorList>
            <person name="Prokchorchik M."/>
            <person name="Lee Y."/>
            <person name="Seo J."/>
            <person name="Cho J.-H."/>
            <person name="Park Y.-E."/>
            <person name="Jang D.-C."/>
            <person name="Im J.-S."/>
            <person name="Choi J.-G."/>
            <person name="Park H.-J."/>
            <person name="Lee G.-B."/>
            <person name="Lee Y.-G."/>
            <person name="Hong S.-Y."/>
            <person name="Cho K."/>
            <person name="Sohn K.H."/>
        </authorList>
    </citation>
    <scope>NUCLEOTIDE SEQUENCE</scope>
    <source>
        <strain evidence="5">KR_1_A1</strain>
        <strain evidence="6">KR_2_A2</strain>
    </source>
</reference>
<feature type="domain" description="HTH myb-type" evidence="4">
    <location>
        <begin position="131"/>
        <end position="181"/>
    </location>
</feature>
<evidence type="ECO:0000256" key="1">
    <source>
        <dbReference type="ARBA" id="ARBA00022737"/>
    </source>
</evidence>
<feature type="domain" description="Myb-like" evidence="3">
    <location>
        <begin position="127"/>
        <end position="177"/>
    </location>
</feature>
<dbReference type="SMART" id="SM00717">
    <property type="entry name" value="SANT"/>
    <property type="match status" value="3"/>
</dbReference>
<comment type="caution">
    <text evidence="5">The sequence shown here is derived from an EMBL/GenBank/DDBJ whole genome shotgun (WGS) entry which is preliminary data.</text>
</comment>
<organism evidence="5 7">
    <name type="scientific">Phytophthora infestans</name>
    <name type="common">Potato late blight agent</name>
    <name type="synonym">Botrytis infestans</name>
    <dbReference type="NCBI Taxonomy" id="4787"/>
    <lineage>
        <taxon>Eukaryota</taxon>
        <taxon>Sar</taxon>
        <taxon>Stramenopiles</taxon>
        <taxon>Oomycota</taxon>
        <taxon>Peronosporomycetes</taxon>
        <taxon>Peronosporales</taxon>
        <taxon>Peronosporaceae</taxon>
        <taxon>Phytophthora</taxon>
    </lineage>
</organism>
<feature type="domain" description="Myb-like" evidence="3">
    <location>
        <begin position="29"/>
        <end position="73"/>
    </location>
</feature>
<evidence type="ECO:0000313" key="7">
    <source>
        <dbReference type="Proteomes" id="UP000602510"/>
    </source>
</evidence>
<evidence type="ECO:0000313" key="6">
    <source>
        <dbReference type="EMBL" id="KAF4149268.1"/>
    </source>
</evidence>
<keyword evidence="7" id="KW-1185">Reference proteome</keyword>
<keyword evidence="2 5" id="KW-0238">DNA-binding</keyword>
<evidence type="ECO:0000259" key="4">
    <source>
        <dbReference type="PROSITE" id="PS51294"/>
    </source>
</evidence>
<dbReference type="Proteomes" id="UP000704712">
    <property type="component" value="Unassembled WGS sequence"/>
</dbReference>